<keyword evidence="1" id="KW-0614">Plasmid</keyword>
<reference evidence="1 2" key="1">
    <citation type="journal article" date="2017" name="BMC Genomics">
        <title>Comparative and functional genomics of the Lactococcus lactis taxon; insights into evolution and niche adaptation.</title>
        <authorList>
            <person name="Kelleher P."/>
            <person name="Bottacini F."/>
            <person name="Mahony J."/>
            <person name="Kilcawley K.N."/>
            <person name="van Sinderen D."/>
        </authorList>
    </citation>
    <scope>NUCLEOTIDE SEQUENCE [LARGE SCALE GENOMIC DNA]</scope>
    <source>
        <strain evidence="1 2">JM1</strain>
        <plasmid evidence="2">pmpjm1</plasmid>
    </source>
</reference>
<evidence type="ECO:0000313" key="2">
    <source>
        <dbReference type="Proteomes" id="UP000191806"/>
    </source>
</evidence>
<dbReference type="EMBL" id="CP016746">
    <property type="protein sequence ID" value="ARE27209.1"/>
    <property type="molecule type" value="Genomic_DNA"/>
</dbReference>
<dbReference type="AlphaFoldDB" id="A0A1V0PDB5"/>
<evidence type="ECO:0000313" key="1">
    <source>
        <dbReference type="EMBL" id="ARE27209.1"/>
    </source>
</evidence>
<dbReference type="RefSeq" id="WP_063280737.1">
    <property type="nucleotide sequence ID" value="NZ_CP016746.2"/>
</dbReference>
<protein>
    <submittedName>
        <fullName evidence="1">Uncharacterized protein</fullName>
    </submittedName>
</protein>
<gene>
    <name evidence="1" type="ORF">LLJM1_04325</name>
</gene>
<proteinExistence type="predicted"/>
<organism evidence="1 2">
    <name type="scientific">Lactococcus lactis subsp. cremoris</name>
    <name type="common">Streptococcus cremoris</name>
    <dbReference type="NCBI Taxonomy" id="1359"/>
    <lineage>
        <taxon>Bacteria</taxon>
        <taxon>Bacillati</taxon>
        <taxon>Bacillota</taxon>
        <taxon>Bacilli</taxon>
        <taxon>Lactobacillales</taxon>
        <taxon>Streptococcaceae</taxon>
        <taxon>Lactococcus</taxon>
    </lineage>
</organism>
<geneLocation type="plasmid" evidence="2">
    <name>pmpjm1</name>
</geneLocation>
<accession>A0A1V0PDB5</accession>
<sequence length="139" mass="16116">MSEKNITTLTEEEFEELISKKITTVKYNAELMKDASNFQTLLISIVKLYTEIGIDYGLLQAKFEYYKKIIDIVNDRQSSKVSPAERKVMAYNELIAISVAEGQINAYDRYQTSKMRFNRYKSILDVLARQIEVIKLLAN</sequence>
<name>A0A1V0PDB5_LACLC</name>
<dbReference type="Proteomes" id="UP000191806">
    <property type="component" value="Plasmid pJM1A"/>
</dbReference>